<dbReference type="PANTHER" id="PTHR43280">
    <property type="entry name" value="ARAC-FAMILY TRANSCRIPTIONAL REGULATOR"/>
    <property type="match status" value="1"/>
</dbReference>
<organism evidence="5 6">
    <name type="scientific">Marinicrinis sediminis</name>
    <dbReference type="NCBI Taxonomy" id="1652465"/>
    <lineage>
        <taxon>Bacteria</taxon>
        <taxon>Bacillati</taxon>
        <taxon>Bacillota</taxon>
        <taxon>Bacilli</taxon>
        <taxon>Bacillales</taxon>
        <taxon>Paenibacillaceae</taxon>
    </lineage>
</organism>
<dbReference type="PRINTS" id="PR00032">
    <property type="entry name" value="HTHARAC"/>
</dbReference>
<evidence type="ECO:0000256" key="1">
    <source>
        <dbReference type="ARBA" id="ARBA00023015"/>
    </source>
</evidence>
<proteinExistence type="predicted"/>
<dbReference type="PANTHER" id="PTHR43280:SF28">
    <property type="entry name" value="HTH-TYPE TRANSCRIPTIONAL ACTIVATOR RHAS"/>
    <property type="match status" value="1"/>
</dbReference>
<dbReference type="InterPro" id="IPR018060">
    <property type="entry name" value="HTH_AraC"/>
</dbReference>
<dbReference type="PROSITE" id="PS01124">
    <property type="entry name" value="HTH_ARAC_FAMILY_2"/>
    <property type="match status" value="1"/>
</dbReference>
<dbReference type="RefSeq" id="WP_379931208.1">
    <property type="nucleotide sequence ID" value="NZ_JBHUMM010000045.1"/>
</dbReference>
<gene>
    <name evidence="5" type="ORF">ACFSUC_18900</name>
</gene>
<keyword evidence="2" id="KW-0238">DNA-binding</keyword>
<keyword evidence="3" id="KW-0804">Transcription</keyword>
<dbReference type="Pfam" id="PF12833">
    <property type="entry name" value="HTH_18"/>
    <property type="match status" value="1"/>
</dbReference>
<evidence type="ECO:0000313" key="6">
    <source>
        <dbReference type="Proteomes" id="UP001597497"/>
    </source>
</evidence>
<feature type="domain" description="HTH araC/xylS-type" evidence="4">
    <location>
        <begin position="2"/>
        <end position="100"/>
    </location>
</feature>
<evidence type="ECO:0000259" key="4">
    <source>
        <dbReference type="PROSITE" id="PS01124"/>
    </source>
</evidence>
<dbReference type="InterPro" id="IPR018062">
    <property type="entry name" value="HTH_AraC-typ_CS"/>
</dbReference>
<sequence>MQEICTYLSQHYRTSHTLSEMAARAHMSISHFSSEFKKYTGKTLVQYANDIRIEKAKELLQEPDIKIYDIADLVGYSTISYFNRVFKESVGISPSDFRRKVGLC</sequence>
<comment type="caution">
    <text evidence="5">The sequence shown here is derived from an EMBL/GenBank/DDBJ whole genome shotgun (WGS) entry which is preliminary data.</text>
</comment>
<dbReference type="Proteomes" id="UP001597497">
    <property type="component" value="Unassembled WGS sequence"/>
</dbReference>
<dbReference type="SMART" id="SM00342">
    <property type="entry name" value="HTH_ARAC"/>
    <property type="match status" value="1"/>
</dbReference>
<dbReference type="Gene3D" id="1.10.10.60">
    <property type="entry name" value="Homeodomain-like"/>
    <property type="match status" value="2"/>
</dbReference>
<reference evidence="6" key="1">
    <citation type="journal article" date="2019" name="Int. J. Syst. Evol. Microbiol.">
        <title>The Global Catalogue of Microorganisms (GCM) 10K type strain sequencing project: providing services to taxonomists for standard genome sequencing and annotation.</title>
        <authorList>
            <consortium name="The Broad Institute Genomics Platform"/>
            <consortium name="The Broad Institute Genome Sequencing Center for Infectious Disease"/>
            <person name="Wu L."/>
            <person name="Ma J."/>
        </authorList>
    </citation>
    <scope>NUCLEOTIDE SEQUENCE [LARGE SCALE GENOMIC DNA]</scope>
    <source>
        <strain evidence="6">KCTC 33676</strain>
    </source>
</reference>
<dbReference type="PROSITE" id="PS00041">
    <property type="entry name" value="HTH_ARAC_FAMILY_1"/>
    <property type="match status" value="1"/>
</dbReference>
<dbReference type="EMBL" id="JBHUMM010000045">
    <property type="protein sequence ID" value="MFD2673623.1"/>
    <property type="molecule type" value="Genomic_DNA"/>
</dbReference>
<dbReference type="InterPro" id="IPR020449">
    <property type="entry name" value="Tscrpt_reg_AraC-type_HTH"/>
</dbReference>
<protein>
    <submittedName>
        <fullName evidence="5">Helix-turn-helix transcriptional regulator</fullName>
    </submittedName>
</protein>
<accession>A0ABW5REW4</accession>
<evidence type="ECO:0000256" key="2">
    <source>
        <dbReference type="ARBA" id="ARBA00023125"/>
    </source>
</evidence>
<evidence type="ECO:0000313" key="5">
    <source>
        <dbReference type="EMBL" id="MFD2673623.1"/>
    </source>
</evidence>
<keyword evidence="1" id="KW-0805">Transcription regulation</keyword>
<dbReference type="InterPro" id="IPR009057">
    <property type="entry name" value="Homeodomain-like_sf"/>
</dbReference>
<dbReference type="SUPFAM" id="SSF46689">
    <property type="entry name" value="Homeodomain-like"/>
    <property type="match status" value="2"/>
</dbReference>
<evidence type="ECO:0000256" key="3">
    <source>
        <dbReference type="ARBA" id="ARBA00023163"/>
    </source>
</evidence>
<name>A0ABW5REW4_9BACL</name>
<keyword evidence="6" id="KW-1185">Reference proteome</keyword>